<keyword evidence="1" id="KW-1133">Transmembrane helix</keyword>
<keyword evidence="1" id="KW-0812">Transmembrane</keyword>
<proteinExistence type="predicted"/>
<keyword evidence="1" id="KW-0472">Membrane</keyword>
<evidence type="ECO:0000256" key="1">
    <source>
        <dbReference type="SAM" id="Phobius"/>
    </source>
</evidence>
<gene>
    <name evidence="2" type="ORF">PCAMFM013_S026g000019</name>
</gene>
<evidence type="ECO:0000313" key="2">
    <source>
        <dbReference type="EMBL" id="CRL28154.1"/>
    </source>
</evidence>
<dbReference type="Proteomes" id="UP000053732">
    <property type="component" value="Unassembled WGS sequence"/>
</dbReference>
<dbReference type="AlphaFoldDB" id="A0A0G4PP43"/>
<feature type="transmembrane region" description="Helical" evidence="1">
    <location>
        <begin position="39"/>
        <end position="62"/>
    </location>
</feature>
<protein>
    <submittedName>
        <fullName evidence="2">Str. FM013</fullName>
    </submittedName>
</protein>
<reference evidence="2 3" key="1">
    <citation type="journal article" date="2014" name="Nat. Commun.">
        <title>Multiple recent horizontal transfers of a large genomic region in cheese making fungi.</title>
        <authorList>
            <person name="Cheeseman K."/>
            <person name="Ropars J."/>
            <person name="Renault P."/>
            <person name="Dupont J."/>
            <person name="Gouzy J."/>
            <person name="Branca A."/>
            <person name="Abraham A.L."/>
            <person name="Ceppi M."/>
            <person name="Conseiller E."/>
            <person name="Debuchy R."/>
            <person name="Malagnac F."/>
            <person name="Goarin A."/>
            <person name="Silar P."/>
            <person name="Lacoste S."/>
            <person name="Sallet E."/>
            <person name="Bensimon A."/>
            <person name="Giraud T."/>
            <person name="Brygoo Y."/>
        </authorList>
    </citation>
    <scope>NUCLEOTIDE SEQUENCE [LARGE SCALE GENOMIC DNA]</scope>
    <source>
        <strain evidence="3">FM 013</strain>
    </source>
</reference>
<sequence length="79" mass="8819">MPIYCFVGVLYWVLSGQVWSSGRIFTGTLIFKDNDAPRYVLGFIVAATSFVAGVTVLIYRLVCVLENRKRDQVWDGGGI</sequence>
<keyword evidence="3" id="KW-1185">Reference proteome</keyword>
<dbReference type="EMBL" id="HG793159">
    <property type="protein sequence ID" value="CRL28154.1"/>
    <property type="molecule type" value="Genomic_DNA"/>
</dbReference>
<accession>A0A0G4PP43</accession>
<evidence type="ECO:0000313" key="3">
    <source>
        <dbReference type="Proteomes" id="UP000053732"/>
    </source>
</evidence>
<organism evidence="2 3">
    <name type="scientific">Penicillium camemberti (strain FM 013)</name>
    <dbReference type="NCBI Taxonomy" id="1429867"/>
    <lineage>
        <taxon>Eukaryota</taxon>
        <taxon>Fungi</taxon>
        <taxon>Dikarya</taxon>
        <taxon>Ascomycota</taxon>
        <taxon>Pezizomycotina</taxon>
        <taxon>Eurotiomycetes</taxon>
        <taxon>Eurotiomycetidae</taxon>
        <taxon>Eurotiales</taxon>
        <taxon>Aspergillaceae</taxon>
        <taxon>Penicillium</taxon>
    </lineage>
</organism>
<name>A0A0G4PP43_PENC3</name>